<dbReference type="AlphaFoldDB" id="A0A0C9SQG8"/>
<keyword evidence="3" id="KW-1185">Reference proteome</keyword>
<dbReference type="Pfam" id="PF08240">
    <property type="entry name" value="ADH_N"/>
    <property type="match status" value="1"/>
</dbReference>
<dbReference type="OrthoDB" id="10257049at2759"/>
<dbReference type="Pfam" id="PF00107">
    <property type="entry name" value="ADH_zinc_N"/>
    <property type="match status" value="1"/>
</dbReference>
<protein>
    <recommendedName>
        <fullName evidence="1">Enoyl reductase (ER) domain-containing protein</fullName>
    </recommendedName>
</protein>
<organism evidence="2 3">
    <name type="scientific">Plicaturopsis crispa FD-325 SS-3</name>
    <dbReference type="NCBI Taxonomy" id="944288"/>
    <lineage>
        <taxon>Eukaryota</taxon>
        <taxon>Fungi</taxon>
        <taxon>Dikarya</taxon>
        <taxon>Basidiomycota</taxon>
        <taxon>Agaricomycotina</taxon>
        <taxon>Agaricomycetes</taxon>
        <taxon>Agaricomycetidae</taxon>
        <taxon>Amylocorticiales</taxon>
        <taxon>Amylocorticiaceae</taxon>
        <taxon>Plicatura</taxon>
        <taxon>Plicaturopsis crispa</taxon>
    </lineage>
</organism>
<evidence type="ECO:0000259" key="1">
    <source>
        <dbReference type="SMART" id="SM00829"/>
    </source>
</evidence>
<accession>A0A0C9SQG8</accession>
<dbReference type="CDD" id="cd08249">
    <property type="entry name" value="enoyl_reductase_like"/>
    <property type="match status" value="1"/>
</dbReference>
<evidence type="ECO:0000313" key="2">
    <source>
        <dbReference type="EMBL" id="KII83737.1"/>
    </source>
</evidence>
<dbReference type="EMBL" id="KN832574">
    <property type="protein sequence ID" value="KII83737.1"/>
    <property type="molecule type" value="Genomic_DNA"/>
</dbReference>
<dbReference type="InterPro" id="IPR013149">
    <property type="entry name" value="ADH-like_C"/>
</dbReference>
<reference evidence="2 3" key="1">
    <citation type="submission" date="2014-06" db="EMBL/GenBank/DDBJ databases">
        <title>Evolutionary Origins and Diversification of the Mycorrhizal Mutualists.</title>
        <authorList>
            <consortium name="DOE Joint Genome Institute"/>
            <consortium name="Mycorrhizal Genomics Consortium"/>
            <person name="Kohler A."/>
            <person name="Kuo A."/>
            <person name="Nagy L.G."/>
            <person name="Floudas D."/>
            <person name="Copeland A."/>
            <person name="Barry K.W."/>
            <person name="Cichocki N."/>
            <person name="Veneault-Fourrey C."/>
            <person name="LaButti K."/>
            <person name="Lindquist E.A."/>
            <person name="Lipzen A."/>
            <person name="Lundell T."/>
            <person name="Morin E."/>
            <person name="Murat C."/>
            <person name="Riley R."/>
            <person name="Ohm R."/>
            <person name="Sun H."/>
            <person name="Tunlid A."/>
            <person name="Henrissat B."/>
            <person name="Grigoriev I.V."/>
            <person name="Hibbett D.S."/>
            <person name="Martin F."/>
        </authorList>
    </citation>
    <scope>NUCLEOTIDE SEQUENCE [LARGE SCALE GENOMIC DNA]</scope>
    <source>
        <strain evidence="2 3">FD-325 SS-3</strain>
    </source>
</reference>
<dbReference type="PANTHER" id="PTHR45348:SF5">
    <property type="entry name" value="OXIDOREDUCTASE, PUTATIVE (AFU_ORTHOLOGUE AFUA_8G01420)-RELATED"/>
    <property type="match status" value="1"/>
</dbReference>
<dbReference type="InterPro" id="IPR036291">
    <property type="entry name" value="NAD(P)-bd_dom_sf"/>
</dbReference>
<dbReference type="HOGENOM" id="CLU_026673_16_5_1"/>
<gene>
    <name evidence="2" type="ORF">PLICRDRAFT_46916</name>
</gene>
<proteinExistence type="predicted"/>
<dbReference type="InterPro" id="IPR020843">
    <property type="entry name" value="ER"/>
</dbReference>
<dbReference type="InterPro" id="IPR013154">
    <property type="entry name" value="ADH-like_N"/>
</dbReference>
<dbReference type="InterPro" id="IPR047122">
    <property type="entry name" value="Trans-enoyl_RdTase-like"/>
</dbReference>
<dbReference type="Gene3D" id="3.90.180.10">
    <property type="entry name" value="Medium-chain alcohol dehydrogenases, catalytic domain"/>
    <property type="match status" value="1"/>
</dbReference>
<dbReference type="SMART" id="SM00829">
    <property type="entry name" value="PKS_ER"/>
    <property type="match status" value="1"/>
</dbReference>
<dbReference type="PANTHER" id="PTHR45348">
    <property type="entry name" value="HYPOTHETICAL OXIDOREDUCTASE (EUROFUNG)"/>
    <property type="match status" value="1"/>
</dbReference>
<feature type="domain" description="Enoyl reductase (ER)" evidence="1">
    <location>
        <begin position="19"/>
        <end position="267"/>
    </location>
</feature>
<dbReference type="Gene3D" id="3.40.50.720">
    <property type="entry name" value="NAD(P)-binding Rossmann-like Domain"/>
    <property type="match status" value="1"/>
</dbReference>
<dbReference type="SUPFAM" id="SSF51735">
    <property type="entry name" value="NAD(P)-binding Rossmann-fold domains"/>
    <property type="match status" value="1"/>
</dbReference>
<evidence type="ECO:0000313" key="3">
    <source>
        <dbReference type="Proteomes" id="UP000053263"/>
    </source>
</evidence>
<dbReference type="Proteomes" id="UP000053263">
    <property type="component" value="Unassembled WGS sequence"/>
</dbReference>
<dbReference type="GO" id="GO:0016651">
    <property type="term" value="F:oxidoreductase activity, acting on NAD(P)H"/>
    <property type="evidence" value="ECO:0007669"/>
    <property type="project" value="InterPro"/>
</dbReference>
<dbReference type="SUPFAM" id="SSF50129">
    <property type="entry name" value="GroES-like"/>
    <property type="match status" value="1"/>
</dbReference>
<name>A0A0C9SQG8_PLICR</name>
<dbReference type="InterPro" id="IPR011032">
    <property type="entry name" value="GroES-like_sf"/>
</dbReference>
<sequence length="355" mass="38086">MSTTTLPQKQKGVWFDPSGCSFREFDVTPPGPGEVLIKNVAVASNPKDWKYTRVWYDLVKWEGIEGNDVAGYVEAVGEGVTEFKKGDRVAAFTKMTQPHPKWGAYQQYSTAPLSTTFPLGARTAFEDAATLPLALGTAFIGLYRTLAIPPFITGDTKEKDKVKGKPILIYGASSSVGAYTVQLAKLSGLYVVGVAGSSAEYARSLGADVVVDYRGKTPEQISAEITKAVEGHGALHLVYDAVSTQSTRLIELELLGKAGGGKLCSVLPWPEELKVPVGVEAVWTKCSATYEEDTEFAAKMYRALSPLVDSGLFKPNRVRIIPGGLAGVPKGVEMLGREEVSGEKLVYLVGDTPGL</sequence>